<comment type="catalytic activity">
    <reaction evidence="7">
        <text>shikimate + ATP = 3-phosphoshikimate + ADP + H(+)</text>
        <dbReference type="Rhea" id="RHEA:13121"/>
        <dbReference type="ChEBI" id="CHEBI:15378"/>
        <dbReference type="ChEBI" id="CHEBI:30616"/>
        <dbReference type="ChEBI" id="CHEBI:36208"/>
        <dbReference type="ChEBI" id="CHEBI:145989"/>
        <dbReference type="ChEBI" id="CHEBI:456216"/>
        <dbReference type="EC" id="2.7.1.71"/>
    </reaction>
</comment>
<reference evidence="8 9" key="1">
    <citation type="submission" date="2017-02" db="EMBL/GenBank/DDBJ databases">
        <authorList>
            <person name="Peterson S.W."/>
        </authorList>
    </citation>
    <scope>NUCLEOTIDE SEQUENCE [LARGE SCALE GENOMIC DNA]</scope>
    <source>
        <strain evidence="8 9">ATCC 17233</strain>
    </source>
</reference>
<dbReference type="PANTHER" id="PTHR21087:SF16">
    <property type="entry name" value="SHIKIMATE KINASE 1, CHLOROPLASTIC"/>
    <property type="match status" value="1"/>
</dbReference>
<dbReference type="HAMAP" id="MF_00109">
    <property type="entry name" value="Shikimate_kinase"/>
    <property type="match status" value="1"/>
</dbReference>
<feature type="binding site" evidence="7">
    <location>
        <position position="15"/>
    </location>
    <ligand>
        <name>Mg(2+)</name>
        <dbReference type="ChEBI" id="CHEBI:18420"/>
    </ligand>
</feature>
<organism evidence="8 9">
    <name type="scientific">Eubacterium ruminantium</name>
    <dbReference type="NCBI Taxonomy" id="42322"/>
    <lineage>
        <taxon>Bacteria</taxon>
        <taxon>Bacillati</taxon>
        <taxon>Bacillota</taxon>
        <taxon>Clostridia</taxon>
        <taxon>Eubacteriales</taxon>
        <taxon>Eubacteriaceae</taxon>
        <taxon>Eubacterium</taxon>
    </lineage>
</organism>
<dbReference type="PRINTS" id="PR01100">
    <property type="entry name" value="SHIKIMTKNASE"/>
</dbReference>
<dbReference type="GO" id="GO:0009423">
    <property type="term" value="P:chorismate biosynthetic process"/>
    <property type="evidence" value="ECO:0007669"/>
    <property type="project" value="UniProtKB-UniRule"/>
</dbReference>
<evidence type="ECO:0000256" key="7">
    <source>
        <dbReference type="HAMAP-Rule" id="MF_00109"/>
    </source>
</evidence>
<comment type="subunit">
    <text evidence="7">Monomer.</text>
</comment>
<dbReference type="PANTHER" id="PTHR21087">
    <property type="entry name" value="SHIKIMATE KINASE"/>
    <property type="match status" value="1"/>
</dbReference>
<keyword evidence="7" id="KW-0479">Metal-binding</keyword>
<comment type="cofactor">
    <cofactor evidence="7">
        <name>Mg(2+)</name>
        <dbReference type="ChEBI" id="CHEBI:18420"/>
    </cofactor>
    <text evidence="7">Binds 1 Mg(2+) ion per subunit.</text>
</comment>
<gene>
    <name evidence="7" type="primary">aroK</name>
    <name evidence="8" type="ORF">SAMN02745110_02180</name>
</gene>
<dbReference type="GO" id="GO:0004765">
    <property type="term" value="F:shikimate kinase activity"/>
    <property type="evidence" value="ECO:0007669"/>
    <property type="project" value="UniProtKB-UniRule"/>
</dbReference>
<keyword evidence="7" id="KW-0963">Cytoplasm</keyword>
<feature type="binding site" evidence="7">
    <location>
        <position position="153"/>
    </location>
    <ligand>
        <name>ATP</name>
        <dbReference type="ChEBI" id="CHEBI:30616"/>
    </ligand>
</feature>
<proteinExistence type="inferred from homology"/>
<keyword evidence="3 7" id="KW-0547">Nucleotide-binding</keyword>
<evidence type="ECO:0000313" key="8">
    <source>
        <dbReference type="EMBL" id="SJZ96462.1"/>
    </source>
</evidence>
<dbReference type="GO" id="GO:0008652">
    <property type="term" value="P:amino acid biosynthetic process"/>
    <property type="evidence" value="ECO:0007669"/>
    <property type="project" value="UniProtKB-KW"/>
</dbReference>
<keyword evidence="9" id="KW-1185">Reference proteome</keyword>
<keyword evidence="5 7" id="KW-0067">ATP-binding</keyword>
<comment type="subcellular location">
    <subcellularLocation>
        <location evidence="7">Cytoplasm</location>
    </subcellularLocation>
</comment>
<dbReference type="GO" id="GO:0005524">
    <property type="term" value="F:ATP binding"/>
    <property type="evidence" value="ECO:0007669"/>
    <property type="project" value="UniProtKB-UniRule"/>
</dbReference>
<keyword evidence="1 7" id="KW-0028">Amino-acid biosynthesis</keyword>
<keyword evidence="6 7" id="KW-0057">Aromatic amino acid biosynthesis</keyword>
<comment type="similarity">
    <text evidence="7">Belongs to the shikimate kinase family.</text>
</comment>
<comment type="function">
    <text evidence="7">Catalyzes the specific phosphorylation of the 3-hydroxyl group of shikimic acid using ATP as a cosubstrate.</text>
</comment>
<dbReference type="UniPathway" id="UPA00053">
    <property type="reaction ID" value="UER00088"/>
</dbReference>
<dbReference type="GO" id="GO:0009073">
    <property type="term" value="P:aromatic amino acid family biosynthetic process"/>
    <property type="evidence" value="ECO:0007669"/>
    <property type="project" value="UniProtKB-KW"/>
</dbReference>
<dbReference type="Proteomes" id="UP000189857">
    <property type="component" value="Unassembled WGS sequence"/>
</dbReference>
<dbReference type="RefSeq" id="WP_078787975.1">
    <property type="nucleotide sequence ID" value="NZ_CACZYW010000019.1"/>
</dbReference>
<evidence type="ECO:0000256" key="1">
    <source>
        <dbReference type="ARBA" id="ARBA00022605"/>
    </source>
</evidence>
<keyword evidence="2 7" id="KW-0808">Transferase</keyword>
<feature type="binding site" evidence="7">
    <location>
        <position position="33"/>
    </location>
    <ligand>
        <name>substrate</name>
    </ligand>
</feature>
<evidence type="ECO:0000256" key="5">
    <source>
        <dbReference type="ARBA" id="ARBA00022840"/>
    </source>
</evidence>
<name>A0A1T4PY75_9FIRM</name>
<dbReference type="InterPro" id="IPR000623">
    <property type="entry name" value="Shikimate_kinase/TSH1"/>
</dbReference>
<evidence type="ECO:0000256" key="4">
    <source>
        <dbReference type="ARBA" id="ARBA00022777"/>
    </source>
</evidence>
<dbReference type="AlphaFoldDB" id="A0A1T4PY75"/>
<dbReference type="EMBL" id="FUXA01000015">
    <property type="protein sequence ID" value="SJZ96462.1"/>
    <property type="molecule type" value="Genomic_DNA"/>
</dbReference>
<evidence type="ECO:0000256" key="3">
    <source>
        <dbReference type="ARBA" id="ARBA00022741"/>
    </source>
</evidence>
<dbReference type="Pfam" id="PF01202">
    <property type="entry name" value="SKI"/>
    <property type="match status" value="1"/>
</dbReference>
<dbReference type="GO" id="GO:0005829">
    <property type="term" value="C:cytosol"/>
    <property type="evidence" value="ECO:0007669"/>
    <property type="project" value="TreeGrafter"/>
</dbReference>
<feature type="binding site" evidence="7">
    <location>
        <position position="136"/>
    </location>
    <ligand>
        <name>substrate</name>
    </ligand>
</feature>
<feature type="binding site" evidence="7">
    <location>
        <position position="57"/>
    </location>
    <ligand>
        <name>substrate</name>
    </ligand>
</feature>
<protein>
    <recommendedName>
        <fullName evidence="7">Shikimate kinase</fullName>
        <shortName evidence="7">SK</shortName>
        <ecNumber evidence="7">2.7.1.71</ecNumber>
    </recommendedName>
</protein>
<feature type="binding site" evidence="7">
    <location>
        <begin position="11"/>
        <end position="16"/>
    </location>
    <ligand>
        <name>ATP</name>
        <dbReference type="ChEBI" id="CHEBI:30616"/>
    </ligand>
</feature>
<feature type="binding site" evidence="7">
    <location>
        <position position="79"/>
    </location>
    <ligand>
        <name>substrate</name>
    </ligand>
</feature>
<dbReference type="GO" id="GO:0000287">
    <property type="term" value="F:magnesium ion binding"/>
    <property type="evidence" value="ECO:0007669"/>
    <property type="project" value="UniProtKB-UniRule"/>
</dbReference>
<dbReference type="InterPro" id="IPR031322">
    <property type="entry name" value="Shikimate/glucono_kinase"/>
</dbReference>
<sequence>MKNIYLIGFMGSGKSAVCSRLHELTGMEVIEMDASIVDKEGMSINDIFATKGEEYFRDVESELLYLISEESNKAVSCGGGAILRQKNVDLMKESGKIILLSATPETIYNRVKNCTDRPLLNGNMNIPYITKLMDDRRPRYTAAADFTVTVDNRSIDDICKEILELMK</sequence>
<accession>A0A1T4PY75</accession>
<dbReference type="InterPro" id="IPR027417">
    <property type="entry name" value="P-loop_NTPase"/>
</dbReference>
<evidence type="ECO:0000256" key="6">
    <source>
        <dbReference type="ARBA" id="ARBA00023141"/>
    </source>
</evidence>
<dbReference type="CDD" id="cd00464">
    <property type="entry name" value="SK"/>
    <property type="match status" value="1"/>
</dbReference>
<feature type="binding site" evidence="7">
    <location>
        <position position="117"/>
    </location>
    <ligand>
        <name>ATP</name>
        <dbReference type="ChEBI" id="CHEBI:30616"/>
    </ligand>
</feature>
<evidence type="ECO:0000313" key="9">
    <source>
        <dbReference type="Proteomes" id="UP000189857"/>
    </source>
</evidence>
<dbReference type="SUPFAM" id="SSF52540">
    <property type="entry name" value="P-loop containing nucleoside triphosphate hydrolases"/>
    <property type="match status" value="1"/>
</dbReference>
<comment type="pathway">
    <text evidence="7">Metabolic intermediate biosynthesis; chorismate biosynthesis; chorismate from D-erythrose 4-phosphate and phosphoenolpyruvate: step 5/7.</text>
</comment>
<dbReference type="EC" id="2.7.1.71" evidence="7"/>
<keyword evidence="4 7" id="KW-0418">Kinase</keyword>
<dbReference type="OrthoDB" id="9800332at2"/>
<evidence type="ECO:0000256" key="2">
    <source>
        <dbReference type="ARBA" id="ARBA00022679"/>
    </source>
</evidence>
<dbReference type="Gene3D" id="3.40.50.300">
    <property type="entry name" value="P-loop containing nucleotide triphosphate hydrolases"/>
    <property type="match status" value="1"/>
</dbReference>
<keyword evidence="7" id="KW-0460">Magnesium</keyword>